<gene>
    <name evidence="10 11" type="primary">pdxA</name>
    <name evidence="11" type="ORF">FNU76_12315</name>
</gene>
<feature type="binding site" evidence="10">
    <location>
        <position position="140"/>
    </location>
    <ligand>
        <name>substrate</name>
    </ligand>
</feature>
<dbReference type="GO" id="GO:0005737">
    <property type="term" value="C:cytoplasm"/>
    <property type="evidence" value="ECO:0007669"/>
    <property type="project" value="UniProtKB-SubCell"/>
</dbReference>
<dbReference type="InterPro" id="IPR037510">
    <property type="entry name" value="PdxA"/>
</dbReference>
<evidence type="ECO:0000256" key="3">
    <source>
        <dbReference type="ARBA" id="ARBA00022833"/>
    </source>
</evidence>
<comment type="similarity">
    <text evidence="10">Belongs to the PdxA family.</text>
</comment>
<comment type="subcellular location">
    <subcellularLocation>
        <location evidence="10">Cytoplasm</location>
    </subcellularLocation>
</comment>
<dbReference type="Pfam" id="PF04166">
    <property type="entry name" value="PdxA"/>
    <property type="match status" value="1"/>
</dbReference>
<reference evidence="12" key="1">
    <citation type="submission" date="2019-07" db="EMBL/GenBank/DDBJ databases">
        <title>Chitinimonas sp. nov., isolated from Ny-Alesund, arctica soil.</title>
        <authorList>
            <person name="Xu Q."/>
            <person name="Peng F."/>
        </authorList>
    </citation>
    <scope>NUCLEOTIDE SEQUENCE [LARGE SCALE GENOMIC DNA]</scope>
    <source>
        <strain evidence="12">R3-44</strain>
    </source>
</reference>
<feature type="binding site" evidence="10">
    <location>
        <position position="178"/>
    </location>
    <ligand>
        <name>a divalent metal cation</name>
        <dbReference type="ChEBI" id="CHEBI:60240"/>
        <note>ligand shared between dimeric partners</note>
    </ligand>
</feature>
<keyword evidence="8 10" id="KW-0664">Pyridoxine biosynthesis</keyword>
<feature type="binding site" evidence="10">
    <location>
        <position position="141"/>
    </location>
    <ligand>
        <name>substrate</name>
    </ligand>
</feature>
<dbReference type="KEGG" id="cari:FNU76_12315"/>
<dbReference type="GO" id="GO:0050897">
    <property type="term" value="F:cobalt ion binding"/>
    <property type="evidence" value="ECO:0007669"/>
    <property type="project" value="UniProtKB-UniRule"/>
</dbReference>
<evidence type="ECO:0000313" key="11">
    <source>
        <dbReference type="EMBL" id="QDQ27082.1"/>
    </source>
</evidence>
<dbReference type="EC" id="1.1.1.262" evidence="10"/>
<evidence type="ECO:0000256" key="2">
    <source>
        <dbReference type="ARBA" id="ARBA00022723"/>
    </source>
</evidence>
<dbReference type="GO" id="GO:0051287">
    <property type="term" value="F:NAD binding"/>
    <property type="evidence" value="ECO:0007669"/>
    <property type="project" value="InterPro"/>
</dbReference>
<dbReference type="GO" id="GO:0050570">
    <property type="term" value="F:4-hydroxythreonine-4-phosphate dehydrogenase activity"/>
    <property type="evidence" value="ECO:0007669"/>
    <property type="project" value="UniProtKB-UniRule"/>
</dbReference>
<feature type="binding site" evidence="10">
    <location>
        <position position="286"/>
    </location>
    <ligand>
        <name>substrate</name>
    </ligand>
</feature>
<evidence type="ECO:0000256" key="9">
    <source>
        <dbReference type="ARBA" id="ARBA00023285"/>
    </source>
</evidence>
<feature type="binding site" evidence="10">
    <location>
        <position position="304"/>
    </location>
    <ligand>
        <name>substrate</name>
    </ligand>
</feature>
<keyword evidence="12" id="KW-1185">Reference proteome</keyword>
<feature type="binding site" evidence="10">
    <location>
        <position position="278"/>
    </location>
    <ligand>
        <name>a divalent metal cation</name>
        <dbReference type="ChEBI" id="CHEBI:60240"/>
        <note>ligand shared between dimeric partners</note>
    </ligand>
</feature>
<feature type="binding site" evidence="10">
    <location>
        <position position="223"/>
    </location>
    <ligand>
        <name>a divalent metal cation</name>
        <dbReference type="ChEBI" id="CHEBI:60240"/>
        <note>ligand shared between dimeric partners</note>
    </ligand>
</feature>
<dbReference type="PANTHER" id="PTHR30004:SF5">
    <property type="entry name" value="4-HYDROXYTHREONINE-4-PHOSPHATE DEHYDROGENASE"/>
    <property type="match status" value="1"/>
</dbReference>
<evidence type="ECO:0000256" key="5">
    <source>
        <dbReference type="ARBA" id="ARBA00022857"/>
    </source>
</evidence>
<evidence type="ECO:0000256" key="10">
    <source>
        <dbReference type="HAMAP-Rule" id="MF_00536"/>
    </source>
</evidence>
<evidence type="ECO:0000256" key="6">
    <source>
        <dbReference type="ARBA" id="ARBA00023002"/>
    </source>
</evidence>
<dbReference type="EMBL" id="CP041730">
    <property type="protein sequence ID" value="QDQ27082.1"/>
    <property type="molecule type" value="Genomic_DNA"/>
</dbReference>
<dbReference type="SUPFAM" id="SSF53659">
    <property type="entry name" value="Isocitrate/Isopropylmalate dehydrogenase-like"/>
    <property type="match status" value="1"/>
</dbReference>
<evidence type="ECO:0000256" key="1">
    <source>
        <dbReference type="ARBA" id="ARBA00022490"/>
    </source>
</evidence>
<dbReference type="GO" id="GO:0000287">
    <property type="term" value="F:magnesium ion binding"/>
    <property type="evidence" value="ECO:0007669"/>
    <property type="project" value="UniProtKB-UniRule"/>
</dbReference>
<keyword evidence="1 10" id="KW-0963">Cytoplasm</keyword>
<comment type="pathway">
    <text evidence="10">Cofactor biosynthesis; pyridoxine 5'-phosphate biosynthesis; pyridoxine 5'-phosphate from D-erythrose 4-phosphate: step 4/5.</text>
</comment>
<dbReference type="HAMAP" id="MF_00536">
    <property type="entry name" value="PdxA"/>
    <property type="match status" value="1"/>
</dbReference>
<feature type="binding site" evidence="10">
    <location>
        <position position="295"/>
    </location>
    <ligand>
        <name>substrate</name>
    </ligand>
</feature>
<name>A0A516SG23_9NEIS</name>
<dbReference type="GO" id="GO:0008615">
    <property type="term" value="P:pyridoxine biosynthetic process"/>
    <property type="evidence" value="ECO:0007669"/>
    <property type="project" value="UniProtKB-UniRule"/>
</dbReference>
<keyword evidence="6 10" id="KW-0560">Oxidoreductase</keyword>
<dbReference type="UniPathway" id="UPA00244">
    <property type="reaction ID" value="UER00312"/>
</dbReference>
<keyword evidence="7 10" id="KW-0520">NAD</keyword>
<protein>
    <recommendedName>
        <fullName evidence="10">4-hydroxythreonine-4-phosphate dehydrogenase</fullName>
        <ecNumber evidence="10">1.1.1.262</ecNumber>
    </recommendedName>
    <alternativeName>
        <fullName evidence="10">4-(phosphohydroxy)-L-threonine dehydrogenase</fullName>
    </alternativeName>
</protein>
<evidence type="ECO:0000256" key="8">
    <source>
        <dbReference type="ARBA" id="ARBA00023096"/>
    </source>
</evidence>
<dbReference type="NCBIfam" id="TIGR00557">
    <property type="entry name" value="pdxA"/>
    <property type="match status" value="1"/>
</dbReference>
<sequence length="342" mass="35294">MNTPQHPSTLPLLAITTGEPAGIGPELCAALDPTGVPARLVLLGDRSLLQARADAIGGMPTLVDYRPGEPAPADCLEVLHIPTTVPSVAGQLDSRNADYVLALLDRAVAGCQSGEFAAMVTAPLHKGVIRDAGHERFTGHTEYLAELTGTPRVVMLLAGSCPAVSPDYVLRVALATTHLPLREVADAITPAALTETLRILHADLRDKFGIARPRILVAGLNPHAGESGHLGREELDVIIPVLNALRAEGFDLVGPLPADTLFNPPVLAQGDAVLAMYHDQGLPVLKHASFGEGINITLGLPLIRSSVDHGTALDLAGSGRADGGSLAAAVALAAALASRAGS</sequence>
<dbReference type="InterPro" id="IPR005255">
    <property type="entry name" value="PdxA_fam"/>
</dbReference>
<keyword evidence="2 10" id="KW-0479">Metal-binding</keyword>
<comment type="cofactor">
    <cofactor evidence="10">
        <name>Zn(2+)</name>
        <dbReference type="ChEBI" id="CHEBI:29105"/>
    </cofactor>
    <cofactor evidence="10">
        <name>Mg(2+)</name>
        <dbReference type="ChEBI" id="CHEBI:18420"/>
    </cofactor>
    <cofactor evidence="10">
        <name>Co(2+)</name>
        <dbReference type="ChEBI" id="CHEBI:48828"/>
    </cofactor>
    <text evidence="10">Binds 1 divalent metal cation per subunit. Can use ions such as Zn(2+), Mg(2+) or Co(2+).</text>
</comment>
<keyword evidence="4 10" id="KW-0460">Magnesium</keyword>
<comment type="function">
    <text evidence="10">Catalyzes the NAD(P)-dependent oxidation of 4-(phosphooxy)-L-threonine (HTP) into 2-amino-3-oxo-4-(phosphooxy)butyric acid which spontaneously decarboxylates to form 3-amino-2-oxopropyl phosphate (AHAP).</text>
</comment>
<dbReference type="GO" id="GO:0008270">
    <property type="term" value="F:zinc ion binding"/>
    <property type="evidence" value="ECO:0007669"/>
    <property type="project" value="UniProtKB-UniRule"/>
</dbReference>
<evidence type="ECO:0000313" key="12">
    <source>
        <dbReference type="Proteomes" id="UP000317550"/>
    </source>
</evidence>
<dbReference type="RefSeq" id="WP_144278475.1">
    <property type="nucleotide sequence ID" value="NZ_CP041730.1"/>
</dbReference>
<dbReference type="GO" id="GO:0042823">
    <property type="term" value="P:pyridoxal phosphate biosynthetic process"/>
    <property type="evidence" value="ECO:0007669"/>
    <property type="project" value="UniProtKB-UniRule"/>
</dbReference>
<dbReference type="PANTHER" id="PTHR30004">
    <property type="entry name" value="4-HYDROXYTHREONINE-4-PHOSPHATE DEHYDROGENASE"/>
    <property type="match status" value="1"/>
</dbReference>
<dbReference type="Gene3D" id="3.40.718.10">
    <property type="entry name" value="Isopropylmalate Dehydrogenase"/>
    <property type="match status" value="1"/>
</dbReference>
<dbReference type="OrthoDB" id="9801783at2"/>
<keyword evidence="9 10" id="KW-0170">Cobalt</keyword>
<keyword evidence="3 10" id="KW-0862">Zinc</keyword>
<dbReference type="Proteomes" id="UP000317550">
    <property type="component" value="Chromosome"/>
</dbReference>
<proteinExistence type="inferred from homology"/>
<organism evidence="11 12">
    <name type="scientific">Chitinimonas arctica</name>
    <dbReference type="NCBI Taxonomy" id="2594795"/>
    <lineage>
        <taxon>Bacteria</taxon>
        <taxon>Pseudomonadati</taxon>
        <taxon>Pseudomonadota</taxon>
        <taxon>Betaproteobacteria</taxon>
        <taxon>Neisseriales</taxon>
        <taxon>Chitinibacteraceae</taxon>
        <taxon>Chitinimonas</taxon>
    </lineage>
</organism>
<comment type="catalytic activity">
    <reaction evidence="10">
        <text>4-(phosphooxy)-L-threonine + NAD(+) = 3-amino-2-oxopropyl phosphate + CO2 + NADH</text>
        <dbReference type="Rhea" id="RHEA:32275"/>
        <dbReference type="ChEBI" id="CHEBI:16526"/>
        <dbReference type="ChEBI" id="CHEBI:57279"/>
        <dbReference type="ChEBI" id="CHEBI:57540"/>
        <dbReference type="ChEBI" id="CHEBI:57945"/>
        <dbReference type="ChEBI" id="CHEBI:58452"/>
        <dbReference type="EC" id="1.1.1.262"/>
    </reaction>
</comment>
<comment type="subunit">
    <text evidence="10">Homodimer.</text>
</comment>
<comment type="miscellaneous">
    <text evidence="10">The active site is located at the dimer interface.</text>
</comment>
<evidence type="ECO:0000256" key="7">
    <source>
        <dbReference type="ARBA" id="ARBA00023027"/>
    </source>
</evidence>
<evidence type="ECO:0000256" key="4">
    <source>
        <dbReference type="ARBA" id="ARBA00022842"/>
    </source>
</evidence>
<dbReference type="AlphaFoldDB" id="A0A516SG23"/>
<keyword evidence="5 10" id="KW-0521">NADP</keyword>
<accession>A0A516SG23</accession>